<dbReference type="Pfam" id="PF13828">
    <property type="entry name" value="DUF4190"/>
    <property type="match status" value="1"/>
</dbReference>
<evidence type="ECO:0000313" key="5">
    <source>
        <dbReference type="EMBL" id="MCD9873697.1"/>
    </source>
</evidence>
<feature type="domain" description="DUF4190" evidence="3">
    <location>
        <begin position="61"/>
        <end position="115"/>
    </location>
</feature>
<dbReference type="Pfam" id="PF13845">
    <property type="entry name" value="Septum_form"/>
    <property type="match status" value="1"/>
</dbReference>
<sequence length="400" mass="42629">MSIPPPPGPPPQEPQGPYPPGQYAHGQHPQGPCAPPGPYPYQPWGQGYRPYNSPAPVNGVAIAALALGILCCVPALGLLLGLVALRQIRRSGERGRGMAVTGAVLSCLGLVLWVAVPVGGAALDAWLKNAAHDHGSAYSLAKGECFDSPSGSLEGMAYDVDKVPCAGLHDAEVFATFRMAGGTRYPGDGKVTDAADTRCYALRYGYAMDAWAVPDDVDVYYLTPGRQSWRYGDREVTCLFGNTDEKAGLKGSLRNDKQTLDADQAAYLKAADVENAALDRQPKDSPDDDLKAGRQWAGRMSAALTEEARMLRGHSWPADAKAPVAKVVKEVTARQEEWARAAKADDANSFYEHYDLVMALSTPDRAVTARKALGLTAVPPESRDEEDDGNGTGGSSEFEV</sequence>
<keyword evidence="2" id="KW-1133">Transmembrane helix</keyword>
<keyword evidence="2" id="KW-0472">Membrane</keyword>
<dbReference type="InterPro" id="IPR025241">
    <property type="entry name" value="DUF4190"/>
</dbReference>
<evidence type="ECO:0000256" key="1">
    <source>
        <dbReference type="SAM" id="MobiDB-lite"/>
    </source>
</evidence>
<dbReference type="EMBL" id="JAJSBI010000003">
    <property type="protein sequence ID" value="MCD9873697.1"/>
    <property type="molecule type" value="Genomic_DNA"/>
</dbReference>
<evidence type="ECO:0000259" key="4">
    <source>
        <dbReference type="Pfam" id="PF13845"/>
    </source>
</evidence>
<comment type="caution">
    <text evidence="5">The sequence shown here is derived from an EMBL/GenBank/DDBJ whole genome shotgun (WGS) entry which is preliminary data.</text>
</comment>
<feature type="region of interest" description="Disordered" evidence="1">
    <location>
        <begin position="374"/>
        <end position="400"/>
    </location>
</feature>
<feature type="region of interest" description="Disordered" evidence="1">
    <location>
        <begin position="1"/>
        <end position="36"/>
    </location>
</feature>
<evidence type="ECO:0000259" key="3">
    <source>
        <dbReference type="Pfam" id="PF13828"/>
    </source>
</evidence>
<gene>
    <name evidence="5" type="ORF">LJ657_08430</name>
</gene>
<dbReference type="AlphaFoldDB" id="A0A9Q3VKI5"/>
<feature type="domain" description="Septum formation-related" evidence="4">
    <location>
        <begin position="133"/>
        <end position="238"/>
    </location>
</feature>
<feature type="compositionally biased region" description="Pro residues" evidence="1">
    <location>
        <begin position="1"/>
        <end position="20"/>
    </location>
</feature>
<organism evidence="5 6">
    <name type="scientific">Streptomyces guryensis</name>
    <dbReference type="NCBI Taxonomy" id="2886947"/>
    <lineage>
        <taxon>Bacteria</taxon>
        <taxon>Bacillati</taxon>
        <taxon>Actinomycetota</taxon>
        <taxon>Actinomycetes</taxon>
        <taxon>Kitasatosporales</taxon>
        <taxon>Streptomycetaceae</taxon>
        <taxon>Streptomyces</taxon>
    </lineage>
</organism>
<dbReference type="RefSeq" id="WP_232647767.1">
    <property type="nucleotide sequence ID" value="NZ_JAJSBI010000003.1"/>
</dbReference>
<evidence type="ECO:0000313" key="6">
    <source>
        <dbReference type="Proteomes" id="UP001108029"/>
    </source>
</evidence>
<keyword evidence="6" id="KW-1185">Reference proteome</keyword>
<feature type="transmembrane region" description="Helical" evidence="2">
    <location>
        <begin position="60"/>
        <end position="85"/>
    </location>
</feature>
<name>A0A9Q3VKI5_9ACTN</name>
<dbReference type="Proteomes" id="UP001108029">
    <property type="component" value="Unassembled WGS sequence"/>
</dbReference>
<dbReference type="InterPro" id="IPR026004">
    <property type="entry name" value="Septum_form"/>
</dbReference>
<protein>
    <submittedName>
        <fullName evidence="5">DUF4190 domain-containing protein</fullName>
    </submittedName>
</protein>
<feature type="compositionally biased region" description="Low complexity" evidence="1">
    <location>
        <begin position="21"/>
        <end position="31"/>
    </location>
</feature>
<feature type="transmembrane region" description="Helical" evidence="2">
    <location>
        <begin position="97"/>
        <end position="116"/>
    </location>
</feature>
<evidence type="ECO:0000256" key="2">
    <source>
        <dbReference type="SAM" id="Phobius"/>
    </source>
</evidence>
<accession>A0A9Q3VKI5</accession>
<reference evidence="5" key="1">
    <citation type="submission" date="2021-12" db="EMBL/GenBank/DDBJ databases">
        <authorList>
            <person name="Lee J.-H."/>
            <person name="Kim S.-B."/>
        </authorList>
    </citation>
    <scope>NUCLEOTIDE SEQUENCE</scope>
    <source>
        <strain evidence="5">NR30</strain>
    </source>
</reference>
<proteinExistence type="predicted"/>
<keyword evidence="2" id="KW-0812">Transmembrane</keyword>